<protein>
    <submittedName>
        <fullName evidence="1">Uncharacterized protein</fullName>
    </submittedName>
</protein>
<dbReference type="OrthoDB" id="7701010at2759"/>
<dbReference type="EMBL" id="CAJNRD030001118">
    <property type="protein sequence ID" value="CAG5084604.1"/>
    <property type="molecule type" value="Genomic_DNA"/>
</dbReference>
<dbReference type="AlphaFoldDB" id="A0A8J2H8U8"/>
<organism evidence="1 2">
    <name type="scientific">Cotesia congregata</name>
    <name type="common">Parasitoid wasp</name>
    <name type="synonym">Apanteles congregatus</name>
    <dbReference type="NCBI Taxonomy" id="51543"/>
    <lineage>
        <taxon>Eukaryota</taxon>
        <taxon>Metazoa</taxon>
        <taxon>Ecdysozoa</taxon>
        <taxon>Arthropoda</taxon>
        <taxon>Hexapoda</taxon>
        <taxon>Insecta</taxon>
        <taxon>Pterygota</taxon>
        <taxon>Neoptera</taxon>
        <taxon>Endopterygota</taxon>
        <taxon>Hymenoptera</taxon>
        <taxon>Apocrita</taxon>
        <taxon>Ichneumonoidea</taxon>
        <taxon>Braconidae</taxon>
        <taxon>Microgastrinae</taxon>
        <taxon>Cotesia</taxon>
    </lineage>
</organism>
<gene>
    <name evidence="1" type="ORF">HICCMSTLAB_LOCUS4152</name>
</gene>
<accession>A0A8J2H8U8</accession>
<proteinExistence type="predicted"/>
<dbReference type="Proteomes" id="UP000786811">
    <property type="component" value="Unassembled WGS sequence"/>
</dbReference>
<name>A0A8J2H8U8_COTCN</name>
<reference evidence="1" key="1">
    <citation type="submission" date="2021-04" db="EMBL/GenBank/DDBJ databases">
        <authorList>
            <person name="Chebbi M.A.C M."/>
        </authorList>
    </citation>
    <scope>NUCLEOTIDE SEQUENCE</scope>
</reference>
<keyword evidence="2" id="KW-1185">Reference proteome</keyword>
<sequence length="75" mass="8900">MSHAIWGVETLSQRVVRTQKNTTGLKLTPRKKELLQTHYRYYLDQQNYSQEIFNREIKEATVNKYLDSAIQVAKK</sequence>
<evidence type="ECO:0000313" key="1">
    <source>
        <dbReference type="EMBL" id="CAG5084604.1"/>
    </source>
</evidence>
<evidence type="ECO:0000313" key="2">
    <source>
        <dbReference type="Proteomes" id="UP000786811"/>
    </source>
</evidence>
<comment type="caution">
    <text evidence="1">The sequence shown here is derived from an EMBL/GenBank/DDBJ whole genome shotgun (WGS) entry which is preliminary data.</text>
</comment>